<gene>
    <name evidence="1" type="ORF">KIN20_005495</name>
</gene>
<comment type="caution">
    <text evidence="1">The sequence shown here is derived from an EMBL/GenBank/DDBJ whole genome shotgun (WGS) entry which is preliminary data.</text>
</comment>
<evidence type="ECO:0000313" key="1">
    <source>
        <dbReference type="EMBL" id="KAJ1349839.1"/>
    </source>
</evidence>
<accession>A0AAD5QHJ8</accession>
<sequence>MEVQSFVQRVTMQAVIDVLEEQGRNAGLFPAAISAIIGQITKIKVTLSLRIGSECHDK</sequence>
<organism evidence="1 2">
    <name type="scientific">Parelaphostrongylus tenuis</name>
    <name type="common">Meningeal worm</name>
    <dbReference type="NCBI Taxonomy" id="148309"/>
    <lineage>
        <taxon>Eukaryota</taxon>
        <taxon>Metazoa</taxon>
        <taxon>Ecdysozoa</taxon>
        <taxon>Nematoda</taxon>
        <taxon>Chromadorea</taxon>
        <taxon>Rhabditida</taxon>
        <taxon>Rhabditina</taxon>
        <taxon>Rhabditomorpha</taxon>
        <taxon>Strongyloidea</taxon>
        <taxon>Metastrongylidae</taxon>
        <taxon>Parelaphostrongylus</taxon>
    </lineage>
</organism>
<evidence type="ECO:0000313" key="2">
    <source>
        <dbReference type="Proteomes" id="UP001196413"/>
    </source>
</evidence>
<keyword evidence="2" id="KW-1185">Reference proteome</keyword>
<proteinExistence type="predicted"/>
<dbReference type="EMBL" id="JAHQIW010000751">
    <property type="protein sequence ID" value="KAJ1349839.1"/>
    <property type="molecule type" value="Genomic_DNA"/>
</dbReference>
<dbReference type="AlphaFoldDB" id="A0AAD5QHJ8"/>
<protein>
    <submittedName>
        <fullName evidence="1">Uncharacterized protein</fullName>
    </submittedName>
</protein>
<reference evidence="1" key="1">
    <citation type="submission" date="2021-06" db="EMBL/GenBank/DDBJ databases">
        <title>Parelaphostrongylus tenuis whole genome reference sequence.</title>
        <authorList>
            <person name="Garwood T.J."/>
            <person name="Larsen P.A."/>
            <person name="Fountain-Jones N.M."/>
            <person name="Garbe J.R."/>
            <person name="Macchietto M.G."/>
            <person name="Kania S.A."/>
            <person name="Gerhold R.W."/>
            <person name="Richards J.E."/>
            <person name="Wolf T.M."/>
        </authorList>
    </citation>
    <scope>NUCLEOTIDE SEQUENCE</scope>
    <source>
        <strain evidence="1">MNPRO001-30</strain>
        <tissue evidence="1">Meninges</tissue>
    </source>
</reference>
<name>A0AAD5QHJ8_PARTN</name>
<dbReference type="Proteomes" id="UP001196413">
    <property type="component" value="Unassembled WGS sequence"/>
</dbReference>